<evidence type="ECO:0000313" key="5">
    <source>
        <dbReference type="EMBL" id="GAK75554.1"/>
    </source>
</evidence>
<evidence type="ECO:0000256" key="1">
    <source>
        <dbReference type="ARBA" id="ARBA00000552"/>
    </source>
</evidence>
<dbReference type="SUPFAM" id="SSF51182">
    <property type="entry name" value="RmlC-like cupins"/>
    <property type="match status" value="1"/>
</dbReference>
<reference evidence="5 6" key="1">
    <citation type="journal article" date="2014" name="Genome Announc.">
        <title>Draft Genome Sequences of Marine Flavobacterium Nonlabens Strains NR17, NR24, NR27, NR32, NR33, and Ara13.</title>
        <authorList>
            <person name="Nakanishi M."/>
            <person name="Meirelles P."/>
            <person name="Suzuki R."/>
            <person name="Takatani N."/>
            <person name="Mino S."/>
            <person name="Suda W."/>
            <person name="Oshima K."/>
            <person name="Hattori M."/>
            <person name="Ohkuma M."/>
            <person name="Hosokawa M."/>
            <person name="Miyashita K."/>
            <person name="Thompson F.L."/>
            <person name="Niwa A."/>
            <person name="Sawabe T."/>
            <person name="Sawabe T."/>
        </authorList>
    </citation>
    <scope>NUCLEOTIDE SEQUENCE [LARGE SCALE GENOMIC DNA]</scope>
    <source>
        <strain evidence="6">JCM19296</strain>
    </source>
</reference>
<keyword evidence="5" id="KW-0413">Isomerase</keyword>
<dbReference type="InterPro" id="IPR007045">
    <property type="entry name" value="KduI"/>
</dbReference>
<dbReference type="PANTHER" id="PTHR38461">
    <property type="entry name" value="4-DEOXY-L-THREO-5-HEXOSULOSE-URONATE KETOL-ISOMERASE"/>
    <property type="match status" value="1"/>
</dbReference>
<dbReference type="InterPro" id="IPR014710">
    <property type="entry name" value="RmlC-like_jellyroll"/>
</dbReference>
<dbReference type="GO" id="GO:0046872">
    <property type="term" value="F:metal ion binding"/>
    <property type="evidence" value="ECO:0007669"/>
    <property type="project" value="TreeGrafter"/>
</dbReference>
<accession>A0A081D9F8</accession>
<comment type="similarity">
    <text evidence="2">Belongs to the KduI family.</text>
</comment>
<dbReference type="PANTHER" id="PTHR38461:SF1">
    <property type="entry name" value="4-DEOXY-L-THREO-5-HEXOSULOSE-URONATE KETOL-ISOMERASE"/>
    <property type="match status" value="1"/>
</dbReference>
<dbReference type="GO" id="GO:0045490">
    <property type="term" value="P:pectin catabolic process"/>
    <property type="evidence" value="ECO:0007669"/>
    <property type="project" value="InterPro"/>
</dbReference>
<gene>
    <name evidence="5" type="ORF">JCM19296_1146</name>
</gene>
<comment type="caution">
    <text evidence="5">The sequence shown here is derived from an EMBL/GenBank/DDBJ whole genome shotgun (WGS) entry which is preliminary data.</text>
</comment>
<dbReference type="AlphaFoldDB" id="A0A081D9F8"/>
<dbReference type="Gene3D" id="2.60.120.10">
    <property type="entry name" value="Jelly Rolls"/>
    <property type="match status" value="1"/>
</dbReference>
<dbReference type="GO" id="GO:0008697">
    <property type="term" value="F:4-deoxy-L-threo-5-hexosulose-uronate ketol-isomerase activity"/>
    <property type="evidence" value="ECO:0007669"/>
    <property type="project" value="UniProtKB-EC"/>
</dbReference>
<evidence type="ECO:0000256" key="3">
    <source>
        <dbReference type="ARBA" id="ARBA00012547"/>
    </source>
</evidence>
<evidence type="ECO:0000256" key="4">
    <source>
        <dbReference type="ARBA" id="ARBA00022833"/>
    </source>
</evidence>
<evidence type="ECO:0000313" key="6">
    <source>
        <dbReference type="Proteomes" id="UP000028980"/>
    </source>
</evidence>
<comment type="catalytic activity">
    <reaction evidence="1">
        <text>5-dehydro-4-deoxy-D-glucuronate = 3-deoxy-D-glycero-2,5-hexodiulosonate</text>
        <dbReference type="Rhea" id="RHEA:23896"/>
        <dbReference type="ChEBI" id="CHEBI:17117"/>
        <dbReference type="ChEBI" id="CHEBI:29071"/>
        <dbReference type="EC" id="5.3.1.17"/>
    </reaction>
</comment>
<dbReference type="GO" id="GO:0042840">
    <property type="term" value="P:D-glucuronate catabolic process"/>
    <property type="evidence" value="ECO:0007669"/>
    <property type="project" value="TreeGrafter"/>
</dbReference>
<dbReference type="GO" id="GO:0019698">
    <property type="term" value="P:D-galacturonate catabolic process"/>
    <property type="evidence" value="ECO:0007669"/>
    <property type="project" value="TreeGrafter"/>
</dbReference>
<dbReference type="InterPro" id="IPR011051">
    <property type="entry name" value="RmlC_Cupin_sf"/>
</dbReference>
<name>A0A081D9F8_NONUL</name>
<sequence>MHNHQAVISPPWSIHSGSGTSNYTFIWGGMAGENLDYNDMDVAKITDLK</sequence>
<dbReference type="Proteomes" id="UP000028980">
    <property type="component" value="Unassembled WGS sequence"/>
</dbReference>
<protein>
    <recommendedName>
        <fullName evidence="3">5-dehydro-4-deoxy-D-glucuronate isomerase</fullName>
        <ecNumber evidence="3">5.3.1.17</ecNumber>
    </recommendedName>
</protein>
<dbReference type="EMBL" id="BBLG01000002">
    <property type="protein sequence ID" value="GAK75554.1"/>
    <property type="molecule type" value="Genomic_DNA"/>
</dbReference>
<dbReference type="EC" id="5.3.1.17" evidence="3"/>
<evidence type="ECO:0000256" key="2">
    <source>
        <dbReference type="ARBA" id="ARBA00008086"/>
    </source>
</evidence>
<keyword evidence="4" id="KW-0862">Zinc</keyword>
<organism evidence="5 6">
    <name type="scientific">Nonlabens ulvanivorans</name>
    <name type="common">Persicivirga ulvanivorans</name>
    <dbReference type="NCBI Taxonomy" id="906888"/>
    <lineage>
        <taxon>Bacteria</taxon>
        <taxon>Pseudomonadati</taxon>
        <taxon>Bacteroidota</taxon>
        <taxon>Flavobacteriia</taxon>
        <taxon>Flavobacteriales</taxon>
        <taxon>Flavobacteriaceae</taxon>
        <taxon>Nonlabens</taxon>
    </lineage>
</organism>
<proteinExistence type="inferred from homology"/>